<keyword evidence="2" id="KW-0378">Hydrolase</keyword>
<accession>A0A133UMH7</accession>
<name>A0A133UMH7_9EURY</name>
<dbReference type="SMART" id="SM00228">
    <property type="entry name" value="PDZ"/>
    <property type="match status" value="1"/>
</dbReference>
<keyword evidence="5" id="KW-1185">Reference proteome</keyword>
<evidence type="ECO:0000313" key="4">
    <source>
        <dbReference type="EMBL" id="KXA95414.1"/>
    </source>
</evidence>
<dbReference type="PANTHER" id="PTHR43343">
    <property type="entry name" value="PEPTIDASE S12"/>
    <property type="match status" value="1"/>
</dbReference>
<dbReference type="InterPro" id="IPR036034">
    <property type="entry name" value="PDZ_sf"/>
</dbReference>
<feature type="domain" description="PDZ" evidence="3">
    <location>
        <begin position="204"/>
        <end position="287"/>
    </location>
</feature>
<dbReference type="InterPro" id="IPR001940">
    <property type="entry name" value="Peptidase_S1C"/>
</dbReference>
<dbReference type="SUPFAM" id="SSF50156">
    <property type="entry name" value="PDZ domain-like"/>
    <property type="match status" value="1"/>
</dbReference>
<dbReference type="SUPFAM" id="SSF50494">
    <property type="entry name" value="Trypsin-like serine proteases"/>
    <property type="match status" value="1"/>
</dbReference>
<keyword evidence="1" id="KW-0645">Protease</keyword>
<dbReference type="InterPro" id="IPR001478">
    <property type="entry name" value="PDZ"/>
</dbReference>
<dbReference type="PANTHER" id="PTHR43343:SF3">
    <property type="entry name" value="PROTEASE DO-LIKE 8, CHLOROPLASTIC"/>
    <property type="match status" value="1"/>
</dbReference>
<dbReference type="InterPro" id="IPR009003">
    <property type="entry name" value="Peptidase_S1_PA"/>
</dbReference>
<protein>
    <recommendedName>
        <fullName evidence="3">PDZ domain-containing protein</fullName>
    </recommendedName>
</protein>
<evidence type="ECO:0000259" key="3">
    <source>
        <dbReference type="SMART" id="SM00228"/>
    </source>
</evidence>
<dbReference type="Pfam" id="PF13365">
    <property type="entry name" value="Trypsin_2"/>
    <property type="match status" value="1"/>
</dbReference>
<dbReference type="InterPro" id="IPR051201">
    <property type="entry name" value="Chloro_Bact_Ser_Proteases"/>
</dbReference>
<evidence type="ECO:0000313" key="5">
    <source>
        <dbReference type="Proteomes" id="UP000070155"/>
    </source>
</evidence>
<evidence type="ECO:0000256" key="1">
    <source>
        <dbReference type="ARBA" id="ARBA00022670"/>
    </source>
</evidence>
<dbReference type="Proteomes" id="UP000070155">
    <property type="component" value="Unassembled WGS sequence"/>
</dbReference>
<dbReference type="GO" id="GO:0006508">
    <property type="term" value="P:proteolysis"/>
    <property type="evidence" value="ECO:0007669"/>
    <property type="project" value="UniProtKB-KW"/>
</dbReference>
<proteinExistence type="predicted"/>
<gene>
    <name evidence="4" type="ORF">AKJ36_00730</name>
</gene>
<reference evidence="4 5" key="1">
    <citation type="journal article" date="2016" name="Sci. Rep.">
        <title>Metabolic traits of an uncultured archaeal lineage -MSBL1- from brine pools of the Red Sea.</title>
        <authorList>
            <person name="Mwirichia R."/>
            <person name="Alam I."/>
            <person name="Rashid M."/>
            <person name="Vinu M."/>
            <person name="Ba-Alawi W."/>
            <person name="Anthony Kamau A."/>
            <person name="Kamanda Ngugi D."/>
            <person name="Goker M."/>
            <person name="Klenk H.P."/>
            <person name="Bajic V."/>
            <person name="Stingl U."/>
        </authorList>
    </citation>
    <scope>NUCLEOTIDE SEQUENCE [LARGE SCALE GENOMIC DNA]</scope>
    <source>
        <strain evidence="4">SCGC-AAA259I07</strain>
    </source>
</reference>
<sequence>MKSVVKIEVSKTTEGLFGPQESTALGSGFVYNASGYIISNEHVVGGADEINVTFYNGDTVEADPVATDPYSDIGVVKISPEEVENLRPLPLGSSSDLQVGERVIAIGSPFGLSRTVTTGVVSQKDRLLQTQTGYSIPSVIQIDAAINPGSSGGPLLDFQGRALGITTAIETRTGTFTGVGFAVPTDLIRKVVTGLIERGEYRHPWIGVGGQNVTFETAKERGLDKARGFLISYIESDSPAEDAGLQEEDIILGIEDRKIFGLEDILSYIELNTRPGDTITLQIYRDGETTDIDLTLGTRPAPQ</sequence>
<dbReference type="AlphaFoldDB" id="A0A133UMH7"/>
<dbReference type="GO" id="GO:0004252">
    <property type="term" value="F:serine-type endopeptidase activity"/>
    <property type="evidence" value="ECO:0007669"/>
    <property type="project" value="InterPro"/>
</dbReference>
<dbReference type="Gene3D" id="2.40.10.120">
    <property type="match status" value="1"/>
</dbReference>
<dbReference type="EMBL" id="LHXQ01000005">
    <property type="protein sequence ID" value="KXA95414.1"/>
    <property type="molecule type" value="Genomic_DNA"/>
</dbReference>
<comment type="caution">
    <text evidence="4">The sequence shown here is derived from an EMBL/GenBank/DDBJ whole genome shotgun (WGS) entry which is preliminary data.</text>
</comment>
<dbReference type="PRINTS" id="PR00834">
    <property type="entry name" value="PROTEASES2C"/>
</dbReference>
<evidence type="ECO:0000256" key="2">
    <source>
        <dbReference type="ARBA" id="ARBA00022801"/>
    </source>
</evidence>
<dbReference type="Pfam" id="PF13180">
    <property type="entry name" value="PDZ_2"/>
    <property type="match status" value="1"/>
</dbReference>
<organism evidence="4 5">
    <name type="scientific">candidate division MSBL1 archaeon SCGC-AAA259I07</name>
    <dbReference type="NCBI Taxonomy" id="1698266"/>
    <lineage>
        <taxon>Archaea</taxon>
        <taxon>Methanobacteriati</taxon>
        <taxon>Methanobacteriota</taxon>
        <taxon>candidate division MSBL1</taxon>
    </lineage>
</organism>
<dbReference type="Gene3D" id="2.30.42.10">
    <property type="match status" value="1"/>
</dbReference>